<dbReference type="InterPro" id="IPR036397">
    <property type="entry name" value="RNaseH_sf"/>
</dbReference>
<evidence type="ECO:0008006" key="3">
    <source>
        <dbReference type="Google" id="ProtNLM"/>
    </source>
</evidence>
<dbReference type="EMBL" id="JNBR01001641">
    <property type="protein sequence ID" value="OQR85651.1"/>
    <property type="molecule type" value="Genomic_DNA"/>
</dbReference>
<dbReference type="PANTHER" id="PTHR35871">
    <property type="entry name" value="EXPRESSED PROTEIN"/>
    <property type="match status" value="1"/>
</dbReference>
<proteinExistence type="predicted"/>
<name>A0A1V9YIW0_ACHHY</name>
<dbReference type="GO" id="GO:0003676">
    <property type="term" value="F:nucleic acid binding"/>
    <property type="evidence" value="ECO:0007669"/>
    <property type="project" value="InterPro"/>
</dbReference>
<protein>
    <recommendedName>
        <fullName evidence="3">Tc1-like transposase DDE domain-containing protein</fullName>
    </recommendedName>
</protein>
<sequence>MVRPGRQAFHLRRARAVLEAKRQATKLGDVVEFDAEESDNTDEEHDNCAHEPCQLVQGPIPEASLAYEVGTIDFDSDDEVDLWSPLDAWDDALQGIAYPKAALRKAWGQGMKTLQRKRKRTKDDKALVAKLGIKTLKDYFGQPKPSPKPEVPPVFIAGYKEKAVDVVLAQLEVLLKKIKNKKESAKALDGVYDAFRLRAISLYFKRIKSGEGRINASSAAAEMLGRGDYGARVVRQWAAFYCINLQLPTIEQGRHVKTKSLIHDEDIRSKCRAYLKALKPDDRSIIKFKAWIHDELVPTVLGAQRSKPYDDATIYRWLRVLGYKHRKVTKGIYIDGHEREDVVKYRKHFLERILALRRRSVQYVDVEVGDATATRAVPPTLEPGESEVVFVYHDESCFAANDGLRCLWLEDGEKVLRPKGDGKSIMVSGFLCACHGLMTHKTITPGVNDDGWWRCEDLIQQVRDDALQKFDKLHPGKTGVFIFDNSMNHKKRPEDGLNAKVITLKDGGKNIPKDMRPGFYTSGDQCWSQRMQHEDGTPKGLLTILRERELLGPAETIRGQCRKTPCTTEEPYNCCAVNLLDHQPDFAAQKSMLEEVFEDSGHLMDLLPKFHPEFNPIENYWGSAKAYCRQHCDYTFKSLRETVPAALAQVPLQHAQRFERRCHRYMQVYAAGLPPHLAEFAVKKYKSHRSIPSENLMERMEVEFAAKKR</sequence>
<dbReference type="PANTHER" id="PTHR35871:SF1">
    <property type="entry name" value="CXC1-LIKE CYSTEINE CLUSTER ASSOCIATED WITH KDZ TRANSPOSASES DOMAIN-CONTAINING PROTEIN"/>
    <property type="match status" value="1"/>
</dbReference>
<gene>
    <name evidence="1" type="ORF">ACHHYP_11599</name>
</gene>
<dbReference type="AlphaFoldDB" id="A0A1V9YIW0"/>
<dbReference type="Gene3D" id="3.30.420.10">
    <property type="entry name" value="Ribonuclease H-like superfamily/Ribonuclease H"/>
    <property type="match status" value="1"/>
</dbReference>
<dbReference type="STRING" id="1202772.A0A1V9YIW0"/>
<accession>A0A1V9YIW0</accession>
<dbReference type="OrthoDB" id="61851at2759"/>
<reference evidence="1 2" key="1">
    <citation type="journal article" date="2014" name="Genome Biol. Evol.">
        <title>The secreted proteins of Achlya hypogyna and Thraustotheca clavata identify the ancestral oomycete secretome and reveal gene acquisitions by horizontal gene transfer.</title>
        <authorList>
            <person name="Misner I."/>
            <person name="Blouin N."/>
            <person name="Leonard G."/>
            <person name="Richards T.A."/>
            <person name="Lane C.E."/>
        </authorList>
    </citation>
    <scope>NUCLEOTIDE SEQUENCE [LARGE SCALE GENOMIC DNA]</scope>
    <source>
        <strain evidence="1 2">ATCC 48635</strain>
    </source>
</reference>
<evidence type="ECO:0000313" key="1">
    <source>
        <dbReference type="EMBL" id="OQR85651.1"/>
    </source>
</evidence>
<comment type="caution">
    <text evidence="1">The sequence shown here is derived from an EMBL/GenBank/DDBJ whole genome shotgun (WGS) entry which is preliminary data.</text>
</comment>
<evidence type="ECO:0000313" key="2">
    <source>
        <dbReference type="Proteomes" id="UP000243579"/>
    </source>
</evidence>
<keyword evidence="2" id="KW-1185">Reference proteome</keyword>
<organism evidence="1 2">
    <name type="scientific">Achlya hypogyna</name>
    <name type="common">Oomycete</name>
    <name type="synonym">Protoachlya hypogyna</name>
    <dbReference type="NCBI Taxonomy" id="1202772"/>
    <lineage>
        <taxon>Eukaryota</taxon>
        <taxon>Sar</taxon>
        <taxon>Stramenopiles</taxon>
        <taxon>Oomycota</taxon>
        <taxon>Saprolegniomycetes</taxon>
        <taxon>Saprolegniales</taxon>
        <taxon>Achlyaceae</taxon>
        <taxon>Achlya</taxon>
    </lineage>
</organism>
<dbReference type="Proteomes" id="UP000243579">
    <property type="component" value="Unassembled WGS sequence"/>
</dbReference>